<organism evidence="1 2">
    <name type="scientific">Fusobacterium equinum</name>
    <dbReference type="NCBI Taxonomy" id="134605"/>
    <lineage>
        <taxon>Bacteria</taxon>
        <taxon>Fusobacteriati</taxon>
        <taxon>Fusobacteriota</taxon>
        <taxon>Fusobacteriia</taxon>
        <taxon>Fusobacteriales</taxon>
        <taxon>Fusobacteriaceae</taxon>
        <taxon>Fusobacterium</taxon>
    </lineage>
</organism>
<keyword evidence="2" id="KW-1185">Reference proteome</keyword>
<dbReference type="PATRIC" id="fig|134605.3.peg.1857"/>
<gene>
    <name evidence="1" type="ORF">HMPREF3206_01879</name>
</gene>
<dbReference type="AlphaFoldDB" id="A0A133N6B9"/>
<dbReference type="STRING" id="134605.HMPREF3206_01879"/>
<comment type="caution">
    <text evidence="1">The sequence shown here is derived from an EMBL/GenBank/DDBJ whole genome shotgun (WGS) entry which is preliminary data.</text>
</comment>
<accession>A0A133N6B9</accession>
<evidence type="ECO:0000313" key="2">
    <source>
        <dbReference type="Proteomes" id="UP000070617"/>
    </source>
</evidence>
<feature type="non-terminal residue" evidence="1">
    <location>
        <position position="1"/>
    </location>
</feature>
<name>A0A133N6B9_9FUSO</name>
<dbReference type="Proteomes" id="UP000070617">
    <property type="component" value="Unassembled WGS sequence"/>
</dbReference>
<sequence>YKEHRKRLQKFQASIKKTLEIKQEIVDNDIITYAEEAQERMEIIENIKTAKKKEEVKVITVGGIEFEVEDDE</sequence>
<proteinExistence type="predicted"/>
<protein>
    <submittedName>
        <fullName evidence="1">ATP synthase F0, B subunit domain protein</fullName>
    </submittedName>
</protein>
<reference evidence="2" key="1">
    <citation type="submission" date="2016-01" db="EMBL/GenBank/DDBJ databases">
        <authorList>
            <person name="Mitreva M."/>
            <person name="Pepin K.H."/>
            <person name="Mihindukulasuriya K.A."/>
            <person name="Fulton R."/>
            <person name="Fronick C."/>
            <person name="O'Laughlin M."/>
            <person name="Miner T."/>
            <person name="Herter B."/>
            <person name="Rosa B.A."/>
            <person name="Cordes M."/>
            <person name="Tomlinson C."/>
            <person name="Wollam A."/>
            <person name="Palsikar V.B."/>
            <person name="Mardis E.R."/>
            <person name="Wilson R.K."/>
        </authorList>
    </citation>
    <scope>NUCLEOTIDE SEQUENCE [LARGE SCALE GENOMIC DNA]</scope>
    <source>
        <strain evidence="2">CMW8396</strain>
    </source>
</reference>
<evidence type="ECO:0000313" key="1">
    <source>
        <dbReference type="EMBL" id="KXA11849.1"/>
    </source>
</evidence>
<dbReference type="EMBL" id="LRPX01000112">
    <property type="protein sequence ID" value="KXA11849.1"/>
    <property type="molecule type" value="Genomic_DNA"/>
</dbReference>